<dbReference type="eggNOG" id="COG0456">
    <property type="taxonomic scope" value="Bacteria"/>
</dbReference>
<dbReference type="AlphaFoldDB" id="A0A074LNA9"/>
<name>A0A074LNA9_9BACT</name>
<dbReference type="Proteomes" id="UP000027821">
    <property type="component" value="Unassembled WGS sequence"/>
</dbReference>
<dbReference type="InterPro" id="IPR000182">
    <property type="entry name" value="GNAT_dom"/>
</dbReference>
<dbReference type="OrthoDB" id="9799096at2"/>
<feature type="domain" description="N-acetyltransferase" evidence="1">
    <location>
        <begin position="30"/>
        <end position="191"/>
    </location>
</feature>
<dbReference type="PROSITE" id="PS51186">
    <property type="entry name" value="GNAT"/>
    <property type="match status" value="1"/>
</dbReference>
<accession>A0A074LNA9</accession>
<evidence type="ECO:0000313" key="3">
    <source>
        <dbReference type="Proteomes" id="UP000027821"/>
    </source>
</evidence>
<dbReference type="Gene3D" id="3.40.630.30">
    <property type="match status" value="1"/>
</dbReference>
<proteinExistence type="predicted"/>
<sequence>MTEVEIPDYNIFMMCDQLNKNALTELSSDYYFRNCRPNELEKWKAFPFDSETIPSEYEDFMNEIIKDSYSVEMETFYKNTIFICNNEDKPVATCSHWKAYSKFNSIHWLKTLKTHEGQGLGRAILSEIMRKFSTKDYPIYIHTQPGSFRAIKLYSDFGFKLLKGGTIGHRVNELEKCLPILSEFMPKKDFDSLEIVDTPSSFIKLLKNETTIQF</sequence>
<reference evidence="2 3" key="1">
    <citation type="submission" date="2014-04" db="EMBL/GenBank/DDBJ databases">
        <title>Characterization and application of a salt tolerant electro-active bacterium.</title>
        <authorList>
            <person name="Yang L."/>
            <person name="Wei S."/>
            <person name="Tay Q.X.M."/>
        </authorList>
    </citation>
    <scope>NUCLEOTIDE SEQUENCE [LARGE SCALE GENOMIC DNA]</scope>
    <source>
        <strain evidence="2 3">LY1</strain>
    </source>
</reference>
<organism evidence="2 3">
    <name type="scientific">Anditalea andensis</name>
    <dbReference type="NCBI Taxonomy" id="1048983"/>
    <lineage>
        <taxon>Bacteria</taxon>
        <taxon>Pseudomonadati</taxon>
        <taxon>Bacteroidota</taxon>
        <taxon>Cytophagia</taxon>
        <taxon>Cytophagales</taxon>
        <taxon>Cytophagaceae</taxon>
        <taxon>Anditalea</taxon>
    </lineage>
</organism>
<dbReference type="STRING" id="1048983.EL17_00675"/>
<dbReference type="SUPFAM" id="SSF55729">
    <property type="entry name" value="Acyl-CoA N-acyltransferases (Nat)"/>
    <property type="match status" value="1"/>
</dbReference>
<comment type="caution">
    <text evidence="2">The sequence shown here is derived from an EMBL/GenBank/DDBJ whole genome shotgun (WGS) entry which is preliminary data.</text>
</comment>
<keyword evidence="3" id="KW-1185">Reference proteome</keyword>
<evidence type="ECO:0000259" key="1">
    <source>
        <dbReference type="PROSITE" id="PS51186"/>
    </source>
</evidence>
<dbReference type="GO" id="GO:0016747">
    <property type="term" value="F:acyltransferase activity, transferring groups other than amino-acyl groups"/>
    <property type="evidence" value="ECO:0007669"/>
    <property type="project" value="InterPro"/>
</dbReference>
<dbReference type="EMBL" id="JMIH01000011">
    <property type="protein sequence ID" value="KEO75412.1"/>
    <property type="molecule type" value="Genomic_DNA"/>
</dbReference>
<dbReference type="InterPro" id="IPR016181">
    <property type="entry name" value="Acyl_CoA_acyltransferase"/>
</dbReference>
<keyword evidence="2" id="KW-0808">Transferase</keyword>
<dbReference type="Pfam" id="PF00583">
    <property type="entry name" value="Acetyltransf_1"/>
    <property type="match status" value="1"/>
</dbReference>
<protein>
    <submittedName>
        <fullName evidence="2">Acetyltransferase</fullName>
    </submittedName>
</protein>
<evidence type="ECO:0000313" key="2">
    <source>
        <dbReference type="EMBL" id="KEO75412.1"/>
    </source>
</evidence>
<dbReference type="CDD" id="cd04301">
    <property type="entry name" value="NAT_SF"/>
    <property type="match status" value="1"/>
</dbReference>
<gene>
    <name evidence="2" type="ORF">EL17_00675</name>
</gene>
<dbReference type="RefSeq" id="WP_035069515.1">
    <property type="nucleotide sequence ID" value="NZ_JMIH01000011.1"/>
</dbReference>